<evidence type="ECO:0000313" key="2">
    <source>
        <dbReference type="EMBL" id="GIM66651.1"/>
    </source>
</evidence>
<name>A0A919S7W4_9ACTN</name>
<gene>
    <name evidence="2" type="ORF">Aau02nite_23840</name>
</gene>
<organism evidence="2 3">
    <name type="scientific">Actinoplanes auranticolor</name>
    <dbReference type="NCBI Taxonomy" id="47988"/>
    <lineage>
        <taxon>Bacteria</taxon>
        <taxon>Bacillati</taxon>
        <taxon>Actinomycetota</taxon>
        <taxon>Actinomycetes</taxon>
        <taxon>Micromonosporales</taxon>
        <taxon>Micromonosporaceae</taxon>
        <taxon>Actinoplanes</taxon>
    </lineage>
</organism>
<dbReference type="InterPro" id="IPR036390">
    <property type="entry name" value="WH_DNA-bd_sf"/>
</dbReference>
<reference evidence="2" key="1">
    <citation type="submission" date="2021-03" db="EMBL/GenBank/DDBJ databases">
        <title>Whole genome shotgun sequence of Actinoplanes auranticolor NBRC 12245.</title>
        <authorList>
            <person name="Komaki H."/>
            <person name="Tamura T."/>
        </authorList>
    </citation>
    <scope>NUCLEOTIDE SEQUENCE</scope>
    <source>
        <strain evidence="2">NBRC 12245</strain>
    </source>
</reference>
<dbReference type="Proteomes" id="UP000681340">
    <property type="component" value="Unassembled WGS sequence"/>
</dbReference>
<dbReference type="Gene3D" id="1.10.10.10">
    <property type="entry name" value="Winged helix-like DNA-binding domain superfamily/Winged helix DNA-binding domain"/>
    <property type="match status" value="1"/>
</dbReference>
<proteinExistence type="predicted"/>
<dbReference type="RefSeq" id="WP_212988424.1">
    <property type="nucleotide sequence ID" value="NZ_BAABEA010000019.1"/>
</dbReference>
<dbReference type="InterPro" id="IPR001845">
    <property type="entry name" value="HTH_ArsR_DNA-bd_dom"/>
</dbReference>
<feature type="domain" description="HTH arsR-type" evidence="1">
    <location>
        <begin position="244"/>
        <end position="318"/>
    </location>
</feature>
<dbReference type="InterPro" id="IPR036388">
    <property type="entry name" value="WH-like_DNA-bd_sf"/>
</dbReference>
<dbReference type="Pfam" id="PF01022">
    <property type="entry name" value="HTH_5"/>
    <property type="match status" value="1"/>
</dbReference>
<protein>
    <submittedName>
        <fullName evidence="2">Transcriptional regulator</fullName>
    </submittedName>
</protein>
<comment type="caution">
    <text evidence="2">The sequence shown here is derived from an EMBL/GenBank/DDBJ whole genome shotgun (WGS) entry which is preliminary data.</text>
</comment>
<dbReference type="SMART" id="SM00418">
    <property type="entry name" value="HTH_ARSR"/>
    <property type="match status" value="1"/>
</dbReference>
<evidence type="ECO:0000259" key="1">
    <source>
        <dbReference type="SMART" id="SM00418"/>
    </source>
</evidence>
<dbReference type="EMBL" id="BOQL01000021">
    <property type="protein sequence ID" value="GIM66651.1"/>
    <property type="molecule type" value="Genomic_DNA"/>
</dbReference>
<dbReference type="SUPFAM" id="SSF46785">
    <property type="entry name" value="Winged helix' DNA-binding domain"/>
    <property type="match status" value="1"/>
</dbReference>
<dbReference type="AlphaFoldDB" id="A0A919S7W4"/>
<evidence type="ECO:0000313" key="3">
    <source>
        <dbReference type="Proteomes" id="UP000681340"/>
    </source>
</evidence>
<dbReference type="GO" id="GO:0003700">
    <property type="term" value="F:DNA-binding transcription factor activity"/>
    <property type="evidence" value="ECO:0007669"/>
    <property type="project" value="InterPro"/>
</dbReference>
<keyword evidence="3" id="KW-1185">Reference proteome</keyword>
<accession>A0A919S7W4</accession>
<sequence length="322" mass="34244">MVRLWLGPADLTQIRFADRLHPAGTVLLASQALRQQSVAASLPALASRVATATPALRPLHHLLPPQGFVPDFMTPWEGLASIEEGLDAIRSTPARRVRSEVSAAYARITVSAARRRFAAADPVVLDTLVAAMRSYFDQVLAPDWPALHRAHRRLVGEVASRYALSGADGVLASLHPGIRWRAPVLEVDAWQDGEVRLDGHGLLLVPSPFAGPRPRVLVAPRRPALVVYPVEPPAELDSPPAGAAALAGLFGRTRSAVLIQAARPGRHTTSTIARQAGISVSSSSEHLSALRAAGLISSRREGGAIVHRATTLGRDLVSLPGQ</sequence>